<dbReference type="InterPro" id="IPR016164">
    <property type="entry name" value="FAD-linked_Oxase-like_C"/>
</dbReference>
<feature type="coiled-coil region" evidence="4">
    <location>
        <begin position="363"/>
        <end position="390"/>
    </location>
</feature>
<evidence type="ECO:0000313" key="7">
    <source>
        <dbReference type="Proteomes" id="UP000220006"/>
    </source>
</evidence>
<evidence type="ECO:0000256" key="4">
    <source>
        <dbReference type="SAM" id="Coils"/>
    </source>
</evidence>
<dbReference type="GO" id="GO:0016020">
    <property type="term" value="C:membrane"/>
    <property type="evidence" value="ECO:0007669"/>
    <property type="project" value="InterPro"/>
</dbReference>
<dbReference type="PROSITE" id="PS51387">
    <property type="entry name" value="FAD_PCMH"/>
    <property type="match status" value="1"/>
</dbReference>
<evidence type="ECO:0000256" key="1">
    <source>
        <dbReference type="ARBA" id="ARBA00022630"/>
    </source>
</evidence>
<dbReference type="InterPro" id="IPR016166">
    <property type="entry name" value="FAD-bd_PCMH"/>
</dbReference>
<dbReference type="EMBL" id="NVLK01000018">
    <property type="protein sequence ID" value="PEC22528.1"/>
    <property type="molecule type" value="Genomic_DNA"/>
</dbReference>
<reference evidence="6 7" key="1">
    <citation type="submission" date="2017-09" db="EMBL/GenBank/DDBJ databases">
        <title>Large-scale bioinformatics analysis of Bacillus genomes uncovers conserved roles of natural products in bacterial physiology.</title>
        <authorList>
            <consortium name="Agbiome Team Llc"/>
            <person name="Bleich R.M."/>
            <person name="Grubbs K.J."/>
            <person name="Santa Maria K.C."/>
            <person name="Allen S.E."/>
            <person name="Farag S."/>
            <person name="Shank E.A."/>
            <person name="Bowers A."/>
        </authorList>
    </citation>
    <scope>NUCLEOTIDE SEQUENCE [LARGE SCALE GENOMIC DNA]</scope>
    <source>
        <strain evidence="6 7">AFS096845</strain>
    </source>
</reference>
<evidence type="ECO:0000313" key="6">
    <source>
        <dbReference type="EMBL" id="PEC22528.1"/>
    </source>
</evidence>
<keyword evidence="4" id="KW-0175">Coiled coil</keyword>
<keyword evidence="3" id="KW-0560">Oxidoreductase</keyword>
<dbReference type="SUPFAM" id="SSF55103">
    <property type="entry name" value="FAD-linked oxidases, C-terminal domain"/>
    <property type="match status" value="1"/>
</dbReference>
<name>A0A2A7HZX4_BACCE</name>
<dbReference type="InterPro" id="IPR016171">
    <property type="entry name" value="Vanillyl_alc_oxidase_C-sub2"/>
</dbReference>
<dbReference type="GO" id="GO:0003885">
    <property type="term" value="F:D-arabinono-1,4-lactone oxidase activity"/>
    <property type="evidence" value="ECO:0007669"/>
    <property type="project" value="InterPro"/>
</dbReference>
<organism evidence="6 7">
    <name type="scientific">Bacillus cereus</name>
    <dbReference type="NCBI Taxonomy" id="1396"/>
    <lineage>
        <taxon>Bacteria</taxon>
        <taxon>Bacillati</taxon>
        <taxon>Bacillota</taxon>
        <taxon>Bacilli</taxon>
        <taxon>Bacillales</taxon>
        <taxon>Bacillaceae</taxon>
        <taxon>Bacillus</taxon>
        <taxon>Bacillus cereus group</taxon>
    </lineage>
</organism>
<evidence type="ECO:0000256" key="3">
    <source>
        <dbReference type="ARBA" id="ARBA00023002"/>
    </source>
</evidence>
<dbReference type="Proteomes" id="UP000220006">
    <property type="component" value="Unassembled WGS sequence"/>
</dbReference>
<dbReference type="InterPro" id="IPR007173">
    <property type="entry name" value="ALO_C"/>
</dbReference>
<dbReference type="InterPro" id="IPR036318">
    <property type="entry name" value="FAD-bd_PCMH-like_sf"/>
</dbReference>
<dbReference type="PANTHER" id="PTHR43762:SF1">
    <property type="entry name" value="D-ARABINONO-1,4-LACTONE OXIDASE"/>
    <property type="match status" value="1"/>
</dbReference>
<dbReference type="AlphaFoldDB" id="A0A2A7HZX4"/>
<dbReference type="InterPro" id="IPR016169">
    <property type="entry name" value="FAD-bd_PCMH_sub2"/>
</dbReference>
<proteinExistence type="predicted"/>
<dbReference type="Gene3D" id="3.30.465.10">
    <property type="match status" value="1"/>
</dbReference>
<keyword evidence="1" id="KW-0285">Flavoprotein</keyword>
<keyword evidence="2" id="KW-0274">FAD</keyword>
<dbReference type="SUPFAM" id="SSF56176">
    <property type="entry name" value="FAD-binding/transporter-associated domain-like"/>
    <property type="match status" value="1"/>
</dbReference>
<dbReference type="InterPro" id="IPR006094">
    <property type="entry name" value="Oxid_FAD_bind_N"/>
</dbReference>
<comment type="caution">
    <text evidence="6">The sequence shown here is derived from an EMBL/GenBank/DDBJ whole genome shotgun (WGS) entry which is preliminary data.</text>
</comment>
<dbReference type="InterPro" id="IPR010031">
    <property type="entry name" value="FAD_lactone_oxidase-like"/>
</dbReference>
<dbReference type="GO" id="GO:0071949">
    <property type="term" value="F:FAD binding"/>
    <property type="evidence" value="ECO:0007669"/>
    <property type="project" value="InterPro"/>
</dbReference>
<dbReference type="Gene3D" id="1.10.45.10">
    <property type="entry name" value="Vanillyl-alcohol Oxidase, Chain A, domain 4"/>
    <property type="match status" value="1"/>
</dbReference>
<feature type="domain" description="FAD-binding PCMH-type" evidence="5">
    <location>
        <begin position="51"/>
        <end position="223"/>
    </location>
</feature>
<evidence type="ECO:0000259" key="5">
    <source>
        <dbReference type="PROSITE" id="PS51387"/>
    </source>
</evidence>
<dbReference type="PANTHER" id="PTHR43762">
    <property type="entry name" value="L-GULONOLACTONE OXIDASE"/>
    <property type="match status" value="1"/>
</dbReference>
<sequence>MKRKNVKRGECHLKKRKIVVVIIAYTVLLTASIQTYKKQLDHPIMSDVGKLLPTKIKRVESATDEHSLIKLVQDAKVSGEKISIAGMQHSQGGQTYYPNGTMLDMKGYNEILEFDPEKKRIRVQSGVTWNDIQKKINPYGLAVQVMQSQNIFTVGGSLSVNVHGRDIRHEALIDTVESFRLLMADGSVRNVSREENADLFPYVIGGYGLFGVILDVTLKLTDDKLYEMHTKMLDYKEYTTYFKEKVRKDENVRMHLARISVAPNSFLREMYVTDYTLAKNQNIRGEYSELKEENIIAAPKFLLGLSRYSDWGKNTFWDIQRSYFERTDGQFETRNNVMRSDSAFMEYENPNLTEVLQEYFVPIDSFTEYIDDLRNALNEEELNLLNITIRYVERNENAVLSYAKDDMFALVLLINQGRSEDEIKKTEGIIRKMIDVTLKYNGSYYLPYYSYPTTEQLRRAYPRIEEFLQKKKDVDPEERFVNLFYREYTK</sequence>
<protein>
    <submittedName>
        <fullName evidence="6">FAD-binding oxidoreductase</fullName>
    </submittedName>
</protein>
<evidence type="ECO:0000256" key="2">
    <source>
        <dbReference type="ARBA" id="ARBA00022827"/>
    </source>
</evidence>
<accession>A0A2A7HZX4</accession>
<dbReference type="Pfam" id="PF04030">
    <property type="entry name" value="ALO"/>
    <property type="match status" value="1"/>
</dbReference>
<gene>
    <name evidence="6" type="ORF">COM96_08080</name>
</gene>
<dbReference type="Pfam" id="PF01565">
    <property type="entry name" value="FAD_binding_4"/>
    <property type="match status" value="1"/>
</dbReference>